<evidence type="ECO:0000313" key="4">
    <source>
        <dbReference type="EMBL" id="EYU25577.1"/>
    </source>
</evidence>
<feature type="domain" description="HTH myb-type" evidence="3">
    <location>
        <begin position="20"/>
        <end position="51"/>
    </location>
</feature>
<name>A0A022QA74_ERYGU</name>
<feature type="non-terminal residue" evidence="4">
    <location>
        <position position="136"/>
    </location>
</feature>
<dbReference type="Gene3D" id="1.10.10.60">
    <property type="entry name" value="Homeodomain-like"/>
    <property type="match status" value="1"/>
</dbReference>
<dbReference type="InterPro" id="IPR015495">
    <property type="entry name" value="Myb_TF_plants"/>
</dbReference>
<dbReference type="InterPro" id="IPR009057">
    <property type="entry name" value="Homeodomain-like_sf"/>
</dbReference>
<dbReference type="PANTHER" id="PTHR47994:SF5">
    <property type="entry name" value="F14D16.11-RELATED"/>
    <property type="match status" value="1"/>
</dbReference>
<dbReference type="InterPro" id="IPR017930">
    <property type="entry name" value="Myb_dom"/>
</dbReference>
<gene>
    <name evidence="4" type="ORF">MIMGU_mgv1a023161mg</name>
</gene>
<protein>
    <recommendedName>
        <fullName evidence="3">HTH myb-type domain-containing protein</fullName>
    </recommendedName>
</protein>
<dbReference type="EMBL" id="KI632002">
    <property type="protein sequence ID" value="EYU25577.1"/>
    <property type="molecule type" value="Genomic_DNA"/>
</dbReference>
<evidence type="ECO:0000256" key="2">
    <source>
        <dbReference type="ARBA" id="ARBA00023242"/>
    </source>
</evidence>
<organism evidence="4 5">
    <name type="scientific">Erythranthe guttata</name>
    <name type="common">Yellow monkey flower</name>
    <name type="synonym">Mimulus guttatus</name>
    <dbReference type="NCBI Taxonomy" id="4155"/>
    <lineage>
        <taxon>Eukaryota</taxon>
        <taxon>Viridiplantae</taxon>
        <taxon>Streptophyta</taxon>
        <taxon>Embryophyta</taxon>
        <taxon>Tracheophyta</taxon>
        <taxon>Spermatophyta</taxon>
        <taxon>Magnoliopsida</taxon>
        <taxon>eudicotyledons</taxon>
        <taxon>Gunneridae</taxon>
        <taxon>Pentapetalae</taxon>
        <taxon>asterids</taxon>
        <taxon>lamiids</taxon>
        <taxon>Lamiales</taxon>
        <taxon>Phrymaceae</taxon>
        <taxon>Erythranthe</taxon>
    </lineage>
</organism>
<dbReference type="eggNOG" id="KOG0048">
    <property type="taxonomic scope" value="Eukaryota"/>
</dbReference>
<keyword evidence="5" id="KW-1185">Reference proteome</keyword>
<reference evidence="4 5" key="1">
    <citation type="journal article" date="2013" name="Proc. Natl. Acad. Sci. U.S.A.">
        <title>Fine-scale variation in meiotic recombination in Mimulus inferred from population shotgun sequencing.</title>
        <authorList>
            <person name="Hellsten U."/>
            <person name="Wright K.M."/>
            <person name="Jenkins J."/>
            <person name="Shu S."/>
            <person name="Yuan Y."/>
            <person name="Wessler S.R."/>
            <person name="Schmutz J."/>
            <person name="Willis J.H."/>
            <person name="Rokhsar D.S."/>
        </authorList>
    </citation>
    <scope>NUCLEOTIDE SEQUENCE [LARGE SCALE GENOMIC DNA]</scope>
    <source>
        <strain evidence="5">cv. DUN x IM62</strain>
    </source>
</reference>
<dbReference type="GO" id="GO:0005634">
    <property type="term" value="C:nucleus"/>
    <property type="evidence" value="ECO:0007669"/>
    <property type="project" value="UniProtKB-SubCell"/>
</dbReference>
<dbReference type="PANTHER" id="PTHR47994">
    <property type="entry name" value="F14D16.11-RELATED"/>
    <property type="match status" value="1"/>
</dbReference>
<evidence type="ECO:0000313" key="5">
    <source>
        <dbReference type="Proteomes" id="UP000030748"/>
    </source>
</evidence>
<sequence length="136" mass="15562">MGRSPCCEKVHKNKGAWTSEGCWRSLPKFTELLCCGKSCRLRWFNYLRPELKCGNFTKEENELIIKRKILSRDIDPTTHRPINHNISFFGTASSKEKYRKNMSGGCGGGGLIVRKDEKMISNPVNIIIKERCPNLN</sequence>
<evidence type="ECO:0000259" key="3">
    <source>
        <dbReference type="PROSITE" id="PS51294"/>
    </source>
</evidence>
<comment type="subcellular location">
    <subcellularLocation>
        <location evidence="1">Nucleus</location>
    </subcellularLocation>
</comment>
<dbReference type="SUPFAM" id="SSF46689">
    <property type="entry name" value="Homeodomain-like"/>
    <property type="match status" value="1"/>
</dbReference>
<evidence type="ECO:0000256" key="1">
    <source>
        <dbReference type="ARBA" id="ARBA00004123"/>
    </source>
</evidence>
<proteinExistence type="predicted"/>
<dbReference type="AlphaFoldDB" id="A0A022QA74"/>
<dbReference type="Proteomes" id="UP000030748">
    <property type="component" value="Unassembled WGS sequence"/>
</dbReference>
<dbReference type="PROSITE" id="PS51294">
    <property type="entry name" value="HTH_MYB"/>
    <property type="match status" value="1"/>
</dbReference>
<keyword evidence="2" id="KW-0539">Nucleus</keyword>
<dbReference type="STRING" id="4155.A0A022QA74"/>
<accession>A0A022QA74</accession>